<protein>
    <submittedName>
        <fullName evidence="6">4-hydroxymandelate oxidase</fullName>
        <ecNumber evidence="6">1.1.3.46</ecNumber>
    </submittedName>
</protein>
<keyword evidence="4 6" id="KW-0560">Oxidoreductase</keyword>
<feature type="domain" description="FMN hydroxy acid dehydrogenase" evidence="5">
    <location>
        <begin position="1"/>
        <end position="349"/>
    </location>
</feature>
<dbReference type="SUPFAM" id="SSF51395">
    <property type="entry name" value="FMN-linked oxidoreductases"/>
    <property type="match status" value="1"/>
</dbReference>
<evidence type="ECO:0000313" key="7">
    <source>
        <dbReference type="Proteomes" id="UP000542776"/>
    </source>
</evidence>
<dbReference type="AlphaFoldDB" id="A0A7W6H5S6"/>
<dbReference type="PANTHER" id="PTHR10578">
    <property type="entry name" value="S -2-HYDROXY-ACID OXIDASE-RELATED"/>
    <property type="match status" value="1"/>
</dbReference>
<accession>A0A7W6H5S6</accession>
<dbReference type="EMBL" id="JACIEK010000007">
    <property type="protein sequence ID" value="MBB3999063.1"/>
    <property type="molecule type" value="Genomic_DNA"/>
</dbReference>
<dbReference type="PROSITE" id="PS51349">
    <property type="entry name" value="FMN_HYDROXY_ACID_DH_2"/>
    <property type="match status" value="1"/>
</dbReference>
<dbReference type="RefSeq" id="WP_183200609.1">
    <property type="nucleotide sequence ID" value="NZ_JACIEK010000007.1"/>
</dbReference>
<sequence>MTAPLPFADEARAVLGEALYRYMIGQPRDAGPDEGDRNAHDLTRYRLLPRVLTGAEGADVRLPLLGRHFAGPIAVGAYAGDRVFNEDGLMPIARVCQRIGLPLMVSEETVTPLAEITTAHDAAFLQLRAAGPVDRILGLLDTAADAKAMGLVLTVLAPVHPVPGLQPGGFSIGEELVRRGWSTIGSTGPGVSPLSAFPGWGWPDIATVCRAAAERNLPVLLKGVLHPDDATKAESAGAAGIIASNIGLRQSGRWAASARQLPALRGETPLPLGLDGGVRNGTDLVVARCLGADFAVTVRPVITALVGGGEAALEAMLRGWLDEALAITSWLGAASLAELRPSHLVEDGGAR</sequence>
<dbReference type="InterPro" id="IPR000262">
    <property type="entry name" value="FMN-dep_DH"/>
</dbReference>
<evidence type="ECO:0000256" key="3">
    <source>
        <dbReference type="ARBA" id="ARBA00022643"/>
    </source>
</evidence>
<gene>
    <name evidence="6" type="ORF">GGR04_002918</name>
</gene>
<keyword evidence="2" id="KW-0285">Flavoprotein</keyword>
<name>A0A7W6H5S6_9HYPH</name>
<dbReference type="GO" id="GO:0016491">
    <property type="term" value="F:oxidoreductase activity"/>
    <property type="evidence" value="ECO:0007669"/>
    <property type="project" value="UniProtKB-KW"/>
</dbReference>
<dbReference type="EC" id="1.1.3.46" evidence="6"/>
<organism evidence="6 7">
    <name type="scientific">Aureimonas pseudogalii</name>
    <dbReference type="NCBI Taxonomy" id="1744844"/>
    <lineage>
        <taxon>Bacteria</taxon>
        <taxon>Pseudomonadati</taxon>
        <taxon>Pseudomonadota</taxon>
        <taxon>Alphaproteobacteria</taxon>
        <taxon>Hyphomicrobiales</taxon>
        <taxon>Aurantimonadaceae</taxon>
        <taxon>Aureimonas</taxon>
    </lineage>
</organism>
<evidence type="ECO:0000256" key="1">
    <source>
        <dbReference type="ARBA" id="ARBA00001917"/>
    </source>
</evidence>
<dbReference type="PANTHER" id="PTHR10578:SF107">
    <property type="entry name" value="2-HYDROXYACID OXIDASE 1"/>
    <property type="match status" value="1"/>
</dbReference>
<evidence type="ECO:0000256" key="2">
    <source>
        <dbReference type="ARBA" id="ARBA00022630"/>
    </source>
</evidence>
<evidence type="ECO:0000256" key="4">
    <source>
        <dbReference type="ARBA" id="ARBA00023002"/>
    </source>
</evidence>
<dbReference type="Gene3D" id="3.20.20.70">
    <property type="entry name" value="Aldolase class I"/>
    <property type="match status" value="1"/>
</dbReference>
<dbReference type="InterPro" id="IPR013785">
    <property type="entry name" value="Aldolase_TIM"/>
</dbReference>
<evidence type="ECO:0000313" key="6">
    <source>
        <dbReference type="EMBL" id="MBB3999063.1"/>
    </source>
</evidence>
<keyword evidence="3" id="KW-0288">FMN</keyword>
<evidence type="ECO:0000259" key="5">
    <source>
        <dbReference type="PROSITE" id="PS51349"/>
    </source>
</evidence>
<dbReference type="Proteomes" id="UP000542776">
    <property type="component" value="Unassembled WGS sequence"/>
</dbReference>
<proteinExistence type="predicted"/>
<comment type="caution">
    <text evidence="6">The sequence shown here is derived from an EMBL/GenBank/DDBJ whole genome shotgun (WGS) entry which is preliminary data.</text>
</comment>
<keyword evidence="7" id="KW-1185">Reference proteome</keyword>
<reference evidence="6 7" key="1">
    <citation type="submission" date="2020-08" db="EMBL/GenBank/DDBJ databases">
        <title>Genomic Encyclopedia of Type Strains, Phase IV (KMG-IV): sequencing the most valuable type-strain genomes for metagenomic binning, comparative biology and taxonomic classification.</title>
        <authorList>
            <person name="Goeker M."/>
        </authorList>
    </citation>
    <scope>NUCLEOTIDE SEQUENCE [LARGE SCALE GENOMIC DNA]</scope>
    <source>
        <strain evidence="6 7">DSM 102238</strain>
    </source>
</reference>
<comment type="cofactor">
    <cofactor evidence="1">
        <name>FMN</name>
        <dbReference type="ChEBI" id="CHEBI:58210"/>
    </cofactor>
</comment>
<dbReference type="InterPro" id="IPR037396">
    <property type="entry name" value="FMN_HAD"/>
</dbReference>
<dbReference type="Pfam" id="PF01070">
    <property type="entry name" value="FMN_dh"/>
    <property type="match status" value="1"/>
</dbReference>